<dbReference type="SUPFAM" id="SSF144122">
    <property type="entry name" value="Tim10-like"/>
    <property type="match status" value="1"/>
</dbReference>
<keyword evidence="10" id="KW-0999">Mitochondrion inner membrane</keyword>
<comment type="function">
    <text evidence="10">Mitochondrial intermembrane chaperone that participates in the import and insertion of some multi-pass transmembrane proteins into the mitochondrial inner membrane. Also required for the transfer of beta-barrel precursors from the TOM complex to the sorting and assembly machinery (SAM complex) of the outer membrane. Acts as a chaperone-like protein that protects the hydrophobic precursors from aggregation and guide them through the mitochondrial intermembrane space.</text>
</comment>
<comment type="domain">
    <text evidence="10">The twin CX3C motif contains 4 conserved Cys residues that form 2 disulfide bonds in the mitochondrial intermembrane space.</text>
</comment>
<dbReference type="GO" id="GO:0046872">
    <property type="term" value="F:metal ion binding"/>
    <property type="evidence" value="ECO:0007669"/>
    <property type="project" value="UniProtKB-KW"/>
</dbReference>
<evidence type="ECO:0000256" key="3">
    <source>
        <dbReference type="ARBA" id="ARBA00022723"/>
    </source>
</evidence>
<evidence type="ECO:0000256" key="1">
    <source>
        <dbReference type="ARBA" id="ARBA00006720"/>
    </source>
</evidence>
<comment type="similarity">
    <text evidence="1 10">Belongs to the small Tim family.</text>
</comment>
<evidence type="ECO:0000256" key="10">
    <source>
        <dbReference type="RuleBase" id="RU367043"/>
    </source>
</evidence>
<evidence type="ECO:0000259" key="11">
    <source>
        <dbReference type="Pfam" id="PF02953"/>
    </source>
</evidence>
<name>A0A7R9MCP6_9ACAR</name>
<sequence>MDGSGGKLTGAQKEELMDTVKQQIAVANAHELLKKMTEKCFNKCVVRPGTSLDNSETKCLNLCVDRFVDAYNITTKSYGTRIQREKGLF</sequence>
<keyword evidence="2 10" id="KW-0813">Transport</keyword>
<keyword evidence="4" id="KW-0862">Zinc</keyword>
<dbReference type="EMBL" id="OC928200">
    <property type="protein sequence ID" value="CAD7657625.1"/>
    <property type="molecule type" value="Genomic_DNA"/>
</dbReference>
<dbReference type="EMBL" id="CAJPVJ010013375">
    <property type="protein sequence ID" value="CAG2174811.1"/>
    <property type="molecule type" value="Genomic_DNA"/>
</dbReference>
<dbReference type="GO" id="GO:0045039">
    <property type="term" value="P:protein insertion into mitochondrial inner membrane"/>
    <property type="evidence" value="ECO:0007669"/>
    <property type="project" value="UniProtKB-ARBA"/>
</dbReference>
<accession>A0A7R9MCP6</accession>
<evidence type="ECO:0000256" key="4">
    <source>
        <dbReference type="ARBA" id="ARBA00022833"/>
    </source>
</evidence>
<keyword evidence="3" id="KW-0479">Metal-binding</keyword>
<comment type="subunit">
    <text evidence="10">Heterohexamer.</text>
</comment>
<reference evidence="12" key="1">
    <citation type="submission" date="2020-11" db="EMBL/GenBank/DDBJ databases">
        <authorList>
            <person name="Tran Van P."/>
        </authorList>
    </citation>
    <scope>NUCLEOTIDE SEQUENCE</scope>
</reference>
<comment type="subcellular location">
    <subcellularLocation>
        <location evidence="10">Mitochondrion inner membrane</location>
        <topology evidence="10">Peripheral membrane protein</topology>
        <orientation evidence="10">Intermembrane side</orientation>
    </subcellularLocation>
</comment>
<dbReference type="OrthoDB" id="7813104at2759"/>
<dbReference type="Proteomes" id="UP000728032">
    <property type="component" value="Unassembled WGS sequence"/>
</dbReference>
<keyword evidence="7 10" id="KW-0496">Mitochondrion</keyword>
<dbReference type="FunFam" id="1.10.287.810:FF:000001">
    <property type="entry name" value="mitochondrial import inner membrane translocase subunit TIM13"/>
    <property type="match status" value="1"/>
</dbReference>
<evidence type="ECO:0000256" key="5">
    <source>
        <dbReference type="ARBA" id="ARBA00022927"/>
    </source>
</evidence>
<dbReference type="GO" id="GO:0015031">
    <property type="term" value="P:protein transport"/>
    <property type="evidence" value="ECO:0007669"/>
    <property type="project" value="UniProtKB-KW"/>
</dbReference>
<proteinExistence type="inferred from homology"/>
<feature type="domain" description="Tim10-like" evidence="11">
    <location>
        <begin position="20"/>
        <end position="78"/>
    </location>
</feature>
<evidence type="ECO:0000256" key="7">
    <source>
        <dbReference type="ARBA" id="ARBA00023128"/>
    </source>
</evidence>
<dbReference type="InterPro" id="IPR004217">
    <property type="entry name" value="Tim10-like"/>
</dbReference>
<dbReference type="GO" id="GO:0005743">
    <property type="term" value="C:mitochondrial inner membrane"/>
    <property type="evidence" value="ECO:0007669"/>
    <property type="project" value="UniProtKB-SubCell"/>
</dbReference>
<keyword evidence="8 10" id="KW-1015">Disulfide bond</keyword>
<dbReference type="InterPro" id="IPR035427">
    <property type="entry name" value="Tim10-like_dom_sf"/>
</dbReference>
<gene>
    <name evidence="12" type="ORF">ONB1V03_LOCUS14251</name>
</gene>
<dbReference type="Pfam" id="PF02953">
    <property type="entry name" value="zf-Tim10_DDP"/>
    <property type="match status" value="1"/>
</dbReference>
<keyword evidence="9 10" id="KW-0143">Chaperone</keyword>
<keyword evidence="13" id="KW-1185">Reference proteome</keyword>
<dbReference type="GO" id="GO:0042719">
    <property type="term" value="C:mitochondrial intermembrane space chaperone complex"/>
    <property type="evidence" value="ECO:0007669"/>
    <property type="project" value="UniProtKB-ARBA"/>
</dbReference>
<protein>
    <recommendedName>
        <fullName evidence="10">Mitochondrial import inner membrane translocase subunit</fullName>
    </recommendedName>
</protein>
<keyword evidence="6 10" id="KW-0811">Translocation</keyword>
<evidence type="ECO:0000256" key="6">
    <source>
        <dbReference type="ARBA" id="ARBA00023010"/>
    </source>
</evidence>
<keyword evidence="10" id="KW-0472">Membrane</keyword>
<evidence type="ECO:0000313" key="12">
    <source>
        <dbReference type="EMBL" id="CAD7657625.1"/>
    </source>
</evidence>
<evidence type="ECO:0000313" key="13">
    <source>
        <dbReference type="Proteomes" id="UP000728032"/>
    </source>
</evidence>
<organism evidence="12">
    <name type="scientific">Oppiella nova</name>
    <dbReference type="NCBI Taxonomy" id="334625"/>
    <lineage>
        <taxon>Eukaryota</taxon>
        <taxon>Metazoa</taxon>
        <taxon>Ecdysozoa</taxon>
        <taxon>Arthropoda</taxon>
        <taxon>Chelicerata</taxon>
        <taxon>Arachnida</taxon>
        <taxon>Acari</taxon>
        <taxon>Acariformes</taxon>
        <taxon>Sarcoptiformes</taxon>
        <taxon>Oribatida</taxon>
        <taxon>Brachypylina</taxon>
        <taxon>Oppioidea</taxon>
        <taxon>Oppiidae</taxon>
        <taxon>Oppiella</taxon>
    </lineage>
</organism>
<keyword evidence="5 10" id="KW-0653">Protein transport</keyword>
<dbReference type="Gene3D" id="1.10.287.810">
    <property type="entry name" value="Mitochondrial import inner membrane translocase subunit tim13 like domains"/>
    <property type="match status" value="1"/>
</dbReference>
<evidence type="ECO:0000256" key="9">
    <source>
        <dbReference type="ARBA" id="ARBA00023186"/>
    </source>
</evidence>
<evidence type="ECO:0000256" key="8">
    <source>
        <dbReference type="ARBA" id="ARBA00023157"/>
    </source>
</evidence>
<dbReference type="AlphaFoldDB" id="A0A7R9MCP6"/>
<evidence type="ECO:0000256" key="2">
    <source>
        <dbReference type="ARBA" id="ARBA00022448"/>
    </source>
</evidence>